<dbReference type="SUPFAM" id="SSF53756">
    <property type="entry name" value="UDP-Glycosyltransferase/glycogen phosphorylase"/>
    <property type="match status" value="1"/>
</dbReference>
<dbReference type="KEGG" id="tad:TRIADDRAFT_62612"/>
<dbReference type="AlphaFoldDB" id="B3SEB5"/>
<dbReference type="GeneID" id="6759798"/>
<proteinExistence type="predicted"/>
<evidence type="ECO:0000256" key="1">
    <source>
        <dbReference type="SAM" id="SignalP"/>
    </source>
</evidence>
<evidence type="ECO:0000313" key="3">
    <source>
        <dbReference type="Proteomes" id="UP000009022"/>
    </source>
</evidence>
<dbReference type="CTD" id="6759798"/>
<protein>
    <submittedName>
        <fullName evidence="2">Uncharacterized protein</fullName>
    </submittedName>
</protein>
<reference evidence="2 3" key="1">
    <citation type="journal article" date="2008" name="Nature">
        <title>The Trichoplax genome and the nature of placozoans.</title>
        <authorList>
            <person name="Srivastava M."/>
            <person name="Begovic E."/>
            <person name="Chapman J."/>
            <person name="Putnam N.H."/>
            <person name="Hellsten U."/>
            <person name="Kawashima T."/>
            <person name="Kuo A."/>
            <person name="Mitros T."/>
            <person name="Salamov A."/>
            <person name="Carpenter M.L."/>
            <person name="Signorovitch A.Y."/>
            <person name="Moreno M.A."/>
            <person name="Kamm K."/>
            <person name="Grimwood J."/>
            <person name="Schmutz J."/>
            <person name="Shapiro H."/>
            <person name="Grigoriev I.V."/>
            <person name="Buss L.W."/>
            <person name="Schierwater B."/>
            <person name="Dellaporta S.L."/>
            <person name="Rokhsar D.S."/>
        </authorList>
    </citation>
    <scope>NUCLEOTIDE SEQUENCE [LARGE SCALE GENOMIC DNA]</scope>
    <source>
        <strain evidence="2 3">Grell-BS-1999</strain>
    </source>
</reference>
<dbReference type="EMBL" id="DS985417">
    <property type="protein sequence ID" value="EDV18930.1"/>
    <property type="molecule type" value="Genomic_DNA"/>
</dbReference>
<name>B3SEB5_TRIAD</name>
<dbReference type="Gene3D" id="3.40.50.2000">
    <property type="entry name" value="Glycogen Phosphorylase B"/>
    <property type="match status" value="1"/>
</dbReference>
<evidence type="ECO:0000313" key="2">
    <source>
        <dbReference type="EMBL" id="EDV18930.1"/>
    </source>
</evidence>
<keyword evidence="1" id="KW-0732">Signal</keyword>
<feature type="chain" id="PRO_5002797654" evidence="1">
    <location>
        <begin position="21"/>
        <end position="164"/>
    </location>
</feature>
<sequence>MVVGLWLVMNAIACVQLSSAAKIAIGASFYHSHTQVLAAIGEELHKRGHSVTVITSTTNHFVAGKGYNVLFYETPVTQHDIGSCTAVALKKNDVFITTCMKHLIDDNKAYLNDDSLLQQIRAEKFGLKILDLSTSQVYMSVYEVEQQDQDANIEELEKVASSIK</sequence>
<organism evidence="2 3">
    <name type="scientific">Trichoplax adhaerens</name>
    <name type="common">Trichoplax reptans</name>
    <dbReference type="NCBI Taxonomy" id="10228"/>
    <lineage>
        <taxon>Eukaryota</taxon>
        <taxon>Metazoa</taxon>
        <taxon>Placozoa</taxon>
        <taxon>Uniplacotomia</taxon>
        <taxon>Trichoplacea</taxon>
        <taxon>Trichoplacidae</taxon>
        <taxon>Trichoplax</taxon>
    </lineage>
</organism>
<gene>
    <name evidence="2" type="ORF">TRIADDRAFT_62612</name>
</gene>
<keyword evidence="3" id="KW-1185">Reference proteome</keyword>
<dbReference type="Proteomes" id="UP000009022">
    <property type="component" value="Unassembled WGS sequence"/>
</dbReference>
<dbReference type="HOGENOM" id="CLU_1621155_0_0_1"/>
<dbReference type="InParanoid" id="B3SEB5"/>
<feature type="signal peptide" evidence="1">
    <location>
        <begin position="1"/>
        <end position="20"/>
    </location>
</feature>
<accession>B3SEB5</accession>
<dbReference type="RefSeq" id="XP_002118584.1">
    <property type="nucleotide sequence ID" value="XM_002118548.1"/>
</dbReference>